<feature type="domain" description="Serine aminopeptidase S33" evidence="3">
    <location>
        <begin position="32"/>
        <end position="271"/>
    </location>
</feature>
<dbReference type="Gene3D" id="3.40.50.1820">
    <property type="entry name" value="alpha/beta hydrolase"/>
    <property type="match status" value="1"/>
</dbReference>
<comment type="caution">
    <text evidence="4">The sequence shown here is derived from an EMBL/GenBank/DDBJ whole genome shotgun (WGS) entry which is preliminary data.</text>
</comment>
<evidence type="ECO:0000256" key="1">
    <source>
        <dbReference type="ARBA" id="ARBA00008645"/>
    </source>
</evidence>
<reference evidence="5" key="1">
    <citation type="journal article" date="2019" name="Int. J. Syst. Evol. Microbiol.">
        <title>The Global Catalogue of Microorganisms (GCM) 10K type strain sequencing project: providing services to taxonomists for standard genome sequencing and annotation.</title>
        <authorList>
            <consortium name="The Broad Institute Genomics Platform"/>
            <consortium name="The Broad Institute Genome Sequencing Center for Infectious Disease"/>
            <person name="Wu L."/>
            <person name="Ma J."/>
        </authorList>
    </citation>
    <scope>NUCLEOTIDE SEQUENCE [LARGE SCALE GENOMIC DNA]</scope>
    <source>
        <strain evidence="5">JCM 32206</strain>
    </source>
</reference>
<proteinExistence type="inferred from homology"/>
<gene>
    <name evidence="4" type="ORF">GCM10023094_54280</name>
</gene>
<dbReference type="Proteomes" id="UP001501183">
    <property type="component" value="Unassembled WGS sequence"/>
</dbReference>
<name>A0ABP8PQN3_9NOCA</name>
<evidence type="ECO:0000313" key="5">
    <source>
        <dbReference type="Proteomes" id="UP001501183"/>
    </source>
</evidence>
<dbReference type="RefSeq" id="WP_345353119.1">
    <property type="nucleotide sequence ID" value="NZ_BAABFB010000075.1"/>
</dbReference>
<comment type="similarity">
    <text evidence="1">Belongs to the AB hydrolase superfamily.</text>
</comment>
<dbReference type="EMBL" id="BAABFB010000075">
    <property type="protein sequence ID" value="GAA4490624.1"/>
    <property type="molecule type" value="Genomic_DNA"/>
</dbReference>
<evidence type="ECO:0000313" key="4">
    <source>
        <dbReference type="EMBL" id="GAA4490624.1"/>
    </source>
</evidence>
<dbReference type="SUPFAM" id="SSF53474">
    <property type="entry name" value="alpha/beta-Hydrolases"/>
    <property type="match status" value="1"/>
</dbReference>
<accession>A0ABP8PQN3</accession>
<dbReference type="Pfam" id="PF12146">
    <property type="entry name" value="Hydrolase_4"/>
    <property type="match status" value="1"/>
</dbReference>
<keyword evidence="5" id="KW-1185">Reference proteome</keyword>
<organism evidence="4 5">
    <name type="scientific">Rhodococcus olei</name>
    <dbReference type="NCBI Taxonomy" id="2161675"/>
    <lineage>
        <taxon>Bacteria</taxon>
        <taxon>Bacillati</taxon>
        <taxon>Actinomycetota</taxon>
        <taxon>Actinomycetes</taxon>
        <taxon>Mycobacteriales</taxon>
        <taxon>Nocardiaceae</taxon>
        <taxon>Rhodococcus</taxon>
    </lineage>
</organism>
<dbReference type="InterPro" id="IPR029058">
    <property type="entry name" value="AB_hydrolase_fold"/>
</dbReference>
<dbReference type="GO" id="GO:0016787">
    <property type="term" value="F:hydrolase activity"/>
    <property type="evidence" value="ECO:0007669"/>
    <property type="project" value="UniProtKB-KW"/>
</dbReference>
<keyword evidence="2 4" id="KW-0378">Hydrolase</keyword>
<dbReference type="InterPro" id="IPR022742">
    <property type="entry name" value="Hydrolase_4"/>
</dbReference>
<sequence length="310" mass="32933">MIREITFPSHGVRCAAWHVSADTGTSTGPAGRPCVVMAHGFAGTRDTGLLGFAEPFAAAGIDAFVFDYRGFGDSEGTPRQDVSYRRQRQDYHAAIAVARHLPGVDPDRIVLWGTSYSGGHVVAVAAQDRRVAAVVSMTPATDGLATLAQIARYAGVGQLVRATGHGLRDLAHALTGRAPHHVPVVGRPGSTAMISTPGAEELYASMAGPTWRNEVCARTALEVGMNRPIAFAGRLTCPILVQVGANDRVAPPGAARRTAQKAGRWAELREYPVDHFDVYDGPWQRRALADQLDFLARVLGRAAVVSPPAS</sequence>
<evidence type="ECO:0000256" key="2">
    <source>
        <dbReference type="ARBA" id="ARBA00022801"/>
    </source>
</evidence>
<dbReference type="PANTHER" id="PTHR22946:SF9">
    <property type="entry name" value="POLYKETIDE TRANSFERASE AF380"/>
    <property type="match status" value="1"/>
</dbReference>
<evidence type="ECO:0000259" key="3">
    <source>
        <dbReference type="Pfam" id="PF12146"/>
    </source>
</evidence>
<dbReference type="PANTHER" id="PTHR22946">
    <property type="entry name" value="DIENELACTONE HYDROLASE DOMAIN-CONTAINING PROTEIN-RELATED"/>
    <property type="match status" value="1"/>
</dbReference>
<dbReference type="InterPro" id="IPR050261">
    <property type="entry name" value="FrsA_esterase"/>
</dbReference>
<protein>
    <submittedName>
        <fullName evidence="4">Alpha/beta hydrolase</fullName>
    </submittedName>
</protein>